<proteinExistence type="predicted"/>
<dbReference type="InterPro" id="IPR036513">
    <property type="entry name" value="STAS_dom_sf"/>
</dbReference>
<name>A0ABY9HMV5_9ACTN</name>
<accession>A0ABY9HMV5</accession>
<keyword evidence="3" id="KW-1185">Reference proteome</keyword>
<dbReference type="PROSITE" id="PS50801">
    <property type="entry name" value="STAS"/>
    <property type="match status" value="1"/>
</dbReference>
<evidence type="ECO:0000259" key="1">
    <source>
        <dbReference type="PROSITE" id="PS50801"/>
    </source>
</evidence>
<dbReference type="EMBL" id="CP120997">
    <property type="protein sequence ID" value="WLQ35870.1"/>
    <property type="molecule type" value="Genomic_DNA"/>
</dbReference>
<feature type="domain" description="STAS" evidence="1">
    <location>
        <begin position="20"/>
        <end position="106"/>
    </location>
</feature>
<dbReference type="SUPFAM" id="SSF52091">
    <property type="entry name" value="SpoIIaa-like"/>
    <property type="match status" value="1"/>
</dbReference>
<evidence type="ECO:0000313" key="3">
    <source>
        <dbReference type="Proteomes" id="UP001239522"/>
    </source>
</evidence>
<organism evidence="2 3">
    <name type="scientific">Streptomyces castrisilvae</name>
    <dbReference type="NCBI Taxonomy" id="3033811"/>
    <lineage>
        <taxon>Bacteria</taxon>
        <taxon>Bacillati</taxon>
        <taxon>Actinomycetota</taxon>
        <taxon>Actinomycetes</taxon>
        <taxon>Kitasatosporales</taxon>
        <taxon>Streptomycetaceae</taxon>
        <taxon>Streptomyces</taxon>
    </lineage>
</organism>
<dbReference type="Pfam" id="PF13466">
    <property type="entry name" value="STAS_2"/>
    <property type="match status" value="1"/>
</dbReference>
<dbReference type="Proteomes" id="UP001239522">
    <property type="component" value="Chromosome"/>
</dbReference>
<gene>
    <name evidence="2" type="ORF">P8A18_21665</name>
</gene>
<reference evidence="2 3" key="1">
    <citation type="submission" date="2023-03" db="EMBL/GenBank/DDBJ databases">
        <title>Isolation and description of six Streptomyces strains from soil environments, able to metabolize different microbial glucans.</title>
        <authorList>
            <person name="Widen T."/>
            <person name="Larsbrink J."/>
        </authorList>
    </citation>
    <scope>NUCLEOTIDE SEQUENCE [LARGE SCALE GENOMIC DNA]</scope>
    <source>
        <strain evidence="2 3">Mut1</strain>
    </source>
</reference>
<evidence type="ECO:0000313" key="2">
    <source>
        <dbReference type="EMBL" id="WLQ35870.1"/>
    </source>
</evidence>
<protein>
    <submittedName>
        <fullName evidence="2">STAS domain-containing protein</fullName>
    </submittedName>
</protein>
<dbReference type="RefSeq" id="WP_306056796.1">
    <property type="nucleotide sequence ID" value="NZ_CP120997.1"/>
</dbReference>
<sequence length="106" mass="11355">MSFRRTGGLPHMDASPPPALVVSGHLTREAVRHLCADLEALLSTSDTPVVDCDVRAIAHPDLTTVEAIARLALTARRANGRRLRLRGTPPGLRALLELVGLGEVTF</sequence>
<dbReference type="InterPro" id="IPR002645">
    <property type="entry name" value="STAS_dom"/>
</dbReference>
<dbReference type="Gene3D" id="3.30.750.24">
    <property type="entry name" value="STAS domain"/>
    <property type="match status" value="1"/>
</dbReference>
<dbReference type="InterPro" id="IPR058548">
    <property type="entry name" value="MlaB-like_STAS"/>
</dbReference>